<reference evidence="2" key="1">
    <citation type="submission" date="2020-08" db="EMBL/GenBank/DDBJ databases">
        <title>Lacibacter sp. S13-6-6 genome sequencing.</title>
        <authorList>
            <person name="Jin L."/>
        </authorList>
    </citation>
    <scope>NUCLEOTIDE SEQUENCE [LARGE SCALE GENOMIC DNA]</scope>
    <source>
        <strain evidence="2">S13-6-6</strain>
    </source>
</reference>
<organism evidence="1 2">
    <name type="scientific">Lacibacter sediminis</name>
    <dbReference type="NCBI Taxonomy" id="2760713"/>
    <lineage>
        <taxon>Bacteria</taxon>
        <taxon>Pseudomonadati</taxon>
        <taxon>Bacteroidota</taxon>
        <taxon>Chitinophagia</taxon>
        <taxon>Chitinophagales</taxon>
        <taxon>Chitinophagaceae</taxon>
        <taxon>Lacibacter</taxon>
    </lineage>
</organism>
<dbReference type="AlphaFoldDB" id="A0A7G5XEA1"/>
<evidence type="ECO:0008006" key="3">
    <source>
        <dbReference type="Google" id="ProtNLM"/>
    </source>
</evidence>
<name>A0A7G5XEA1_9BACT</name>
<keyword evidence="2" id="KW-1185">Reference proteome</keyword>
<evidence type="ECO:0000313" key="1">
    <source>
        <dbReference type="EMBL" id="QNA43804.1"/>
    </source>
</evidence>
<dbReference type="RefSeq" id="WP_182802066.1">
    <property type="nucleotide sequence ID" value="NZ_CP060007.1"/>
</dbReference>
<gene>
    <name evidence="1" type="ORF">H4075_17225</name>
</gene>
<evidence type="ECO:0000313" key="2">
    <source>
        <dbReference type="Proteomes" id="UP000515344"/>
    </source>
</evidence>
<sequence length="213" mass="25168">MNKILLLCCAIILTFFSCNTRTKKDILYAEDSSVTYLGEHERLVTNIGRLLELPAINTGTKGTCIRIWIWGFDESYVINIEKDNIGNHCQIIEFLTENRDSAHNYIHIQREWQNLNPKSGWDTFFKRMEEYQIPFLDNGKIHKEKLGSLTHSSYVEFEIAQTNSYRLYRYLEPSYYRYVDADSKAIYNFLELINTEMNVKVNQFPNHLFLKPN</sequence>
<dbReference type="KEGG" id="lacs:H4075_17225"/>
<dbReference type="EMBL" id="CP060007">
    <property type="protein sequence ID" value="QNA43804.1"/>
    <property type="molecule type" value="Genomic_DNA"/>
</dbReference>
<proteinExistence type="predicted"/>
<accession>A0A7G5XEA1</accession>
<protein>
    <recommendedName>
        <fullName evidence="3">Lipoprotein</fullName>
    </recommendedName>
</protein>
<dbReference type="Proteomes" id="UP000515344">
    <property type="component" value="Chromosome"/>
</dbReference>
<dbReference type="PROSITE" id="PS51257">
    <property type="entry name" value="PROKAR_LIPOPROTEIN"/>
    <property type="match status" value="1"/>
</dbReference>